<evidence type="ECO:0000313" key="2">
    <source>
        <dbReference type="Proteomes" id="UP000075230"/>
    </source>
</evidence>
<evidence type="ECO:0000313" key="1">
    <source>
        <dbReference type="EMBL" id="GAT30798.1"/>
    </source>
</evidence>
<protein>
    <submittedName>
        <fullName evidence="1">Similar to An11g04830</fullName>
    </submittedName>
</protein>
<dbReference type="EMBL" id="BCWF01000036">
    <property type="protein sequence ID" value="GAT30798.1"/>
    <property type="molecule type" value="Genomic_DNA"/>
</dbReference>
<reference evidence="1 2" key="1">
    <citation type="journal article" date="2016" name="DNA Res.">
        <title>Genome sequence of Aspergillus luchuensis NBRC 4314.</title>
        <authorList>
            <person name="Yamada O."/>
            <person name="Machida M."/>
            <person name="Hosoyama A."/>
            <person name="Goto M."/>
            <person name="Takahashi T."/>
            <person name="Futagami T."/>
            <person name="Yamagata Y."/>
            <person name="Takeuchi M."/>
            <person name="Kobayashi T."/>
            <person name="Koike H."/>
            <person name="Abe K."/>
            <person name="Asai K."/>
            <person name="Arita M."/>
            <person name="Fujita N."/>
            <person name="Fukuda K."/>
            <person name="Higa K."/>
            <person name="Horikawa H."/>
            <person name="Ishikawa T."/>
            <person name="Jinno K."/>
            <person name="Kato Y."/>
            <person name="Kirimura K."/>
            <person name="Mizutani O."/>
            <person name="Nakasone K."/>
            <person name="Sano M."/>
            <person name="Shiraishi Y."/>
            <person name="Tsukahara M."/>
            <person name="Gomi K."/>
        </authorList>
    </citation>
    <scope>NUCLEOTIDE SEQUENCE [LARGE SCALE GENOMIC DNA]</scope>
    <source>
        <strain evidence="1 2">RIB 2604</strain>
    </source>
</reference>
<sequence length="57" mass="6659">MPQSRLQRGLKIVEEWINIPQAGRFRPLDFPFRNPWGGSSKSHDTGKSPSWICYQQE</sequence>
<comment type="caution">
    <text evidence="1">The sequence shown here is derived from an EMBL/GenBank/DDBJ whole genome shotgun (WGS) entry which is preliminary data.</text>
</comment>
<reference evidence="2" key="2">
    <citation type="submission" date="2016-02" db="EMBL/GenBank/DDBJ databases">
        <title>Genome sequencing of Aspergillus luchuensis NBRC 4314.</title>
        <authorList>
            <person name="Yamada O."/>
        </authorList>
    </citation>
    <scope>NUCLEOTIDE SEQUENCE [LARGE SCALE GENOMIC DNA]</scope>
    <source>
        <strain evidence="2">RIB 2604</strain>
    </source>
</reference>
<proteinExistence type="predicted"/>
<gene>
    <name evidence="1" type="ORF">RIB2604_03700050</name>
</gene>
<name>A0A146FZU4_ASPKA</name>
<organism evidence="1 2">
    <name type="scientific">Aspergillus kawachii</name>
    <name type="common">White koji mold</name>
    <name type="synonym">Aspergillus awamori var. kawachi</name>
    <dbReference type="NCBI Taxonomy" id="1069201"/>
    <lineage>
        <taxon>Eukaryota</taxon>
        <taxon>Fungi</taxon>
        <taxon>Dikarya</taxon>
        <taxon>Ascomycota</taxon>
        <taxon>Pezizomycotina</taxon>
        <taxon>Eurotiomycetes</taxon>
        <taxon>Eurotiomycetidae</taxon>
        <taxon>Eurotiales</taxon>
        <taxon>Aspergillaceae</taxon>
        <taxon>Aspergillus</taxon>
        <taxon>Aspergillus subgen. Circumdati</taxon>
    </lineage>
</organism>
<accession>A0A146FZU4</accession>
<dbReference type="AlphaFoldDB" id="A0A146FZU4"/>
<dbReference type="Proteomes" id="UP000075230">
    <property type="component" value="Unassembled WGS sequence"/>
</dbReference>